<sequence length="64" mass="7526">MAQSCKGICTRLKSTHHTSYERLRYGSGQKYCSHCTLFFHTEEFTCPCCKIRLRSKPKSKKYVM</sequence>
<organism evidence="1 2">
    <name type="scientific">Nitrosopumilus ureiphilus</name>
    <dbReference type="NCBI Taxonomy" id="1470067"/>
    <lineage>
        <taxon>Archaea</taxon>
        <taxon>Nitrososphaerota</taxon>
        <taxon>Nitrososphaeria</taxon>
        <taxon>Nitrosopumilales</taxon>
        <taxon>Nitrosopumilaceae</taxon>
        <taxon>Nitrosopumilus</taxon>
    </lineage>
</organism>
<evidence type="ECO:0000313" key="1">
    <source>
        <dbReference type="EMBL" id="QLH07475.1"/>
    </source>
</evidence>
<dbReference type="AlphaFoldDB" id="A0A7D5M683"/>
<accession>A0A7D5M683</accession>
<keyword evidence="2" id="KW-1185">Reference proteome</keyword>
<dbReference type="Proteomes" id="UP000509478">
    <property type="component" value="Chromosome"/>
</dbReference>
<evidence type="ECO:0000313" key="2">
    <source>
        <dbReference type="Proteomes" id="UP000509478"/>
    </source>
</evidence>
<reference evidence="1 2" key="1">
    <citation type="submission" date="2018-02" db="EMBL/GenBank/DDBJ databases">
        <title>Complete genome of Nitrosopumilus ureaphilus PS0.</title>
        <authorList>
            <person name="Qin W."/>
            <person name="Zheng Y."/>
            <person name="Stahl D.A."/>
        </authorList>
    </citation>
    <scope>NUCLEOTIDE SEQUENCE [LARGE SCALE GENOMIC DNA]</scope>
    <source>
        <strain evidence="1 2">PS0</strain>
    </source>
</reference>
<dbReference type="KEGG" id="nue:C5F50_10630"/>
<dbReference type="EMBL" id="CP026995">
    <property type="protein sequence ID" value="QLH07475.1"/>
    <property type="molecule type" value="Genomic_DNA"/>
</dbReference>
<protein>
    <submittedName>
        <fullName evidence="1">Uncharacterized protein</fullName>
    </submittedName>
</protein>
<name>A0A7D5M683_9ARCH</name>
<gene>
    <name evidence="1" type="ORF">C5F50_10630</name>
</gene>
<proteinExistence type="predicted"/>